<dbReference type="AlphaFoldDB" id="A0A0F9DMZ0"/>
<reference evidence="1" key="1">
    <citation type="journal article" date="2015" name="Nature">
        <title>Complex archaea that bridge the gap between prokaryotes and eukaryotes.</title>
        <authorList>
            <person name="Spang A."/>
            <person name="Saw J.H."/>
            <person name="Jorgensen S.L."/>
            <person name="Zaremba-Niedzwiedzka K."/>
            <person name="Martijn J."/>
            <person name="Lind A.E."/>
            <person name="van Eijk R."/>
            <person name="Schleper C."/>
            <person name="Guy L."/>
            <person name="Ettema T.J."/>
        </authorList>
    </citation>
    <scope>NUCLEOTIDE SEQUENCE</scope>
</reference>
<comment type="caution">
    <text evidence="1">The sequence shown here is derived from an EMBL/GenBank/DDBJ whole genome shotgun (WGS) entry which is preliminary data.</text>
</comment>
<name>A0A0F9DMZ0_9ZZZZ</name>
<accession>A0A0F9DMZ0</accession>
<organism evidence="1">
    <name type="scientific">marine sediment metagenome</name>
    <dbReference type="NCBI Taxonomy" id="412755"/>
    <lineage>
        <taxon>unclassified sequences</taxon>
        <taxon>metagenomes</taxon>
        <taxon>ecological metagenomes</taxon>
    </lineage>
</organism>
<dbReference type="EMBL" id="LAZR01038625">
    <property type="protein sequence ID" value="KKL19061.1"/>
    <property type="molecule type" value="Genomic_DNA"/>
</dbReference>
<protein>
    <submittedName>
        <fullName evidence="1">Uncharacterized protein</fullName>
    </submittedName>
</protein>
<gene>
    <name evidence="1" type="ORF">LCGC14_2469260</name>
    <name evidence="2" type="ORF">LCGC14_2469310</name>
</gene>
<proteinExistence type="predicted"/>
<dbReference type="EMBL" id="LAZR01038625">
    <property type="protein sequence ID" value="KKL19056.1"/>
    <property type="molecule type" value="Genomic_DNA"/>
</dbReference>
<sequence>MARQVRWLGSQIKDCEYCFMPIENVFYDASVPLNTAGVWMRICEECFKEFRCSLGSGFGQKYERIGEEWLLTAG</sequence>
<evidence type="ECO:0000313" key="2">
    <source>
        <dbReference type="EMBL" id="KKL19061.1"/>
    </source>
</evidence>
<evidence type="ECO:0000313" key="1">
    <source>
        <dbReference type="EMBL" id="KKL19056.1"/>
    </source>
</evidence>